<accession>A0A8J7P2Q4</accession>
<feature type="compositionally biased region" description="Basic and acidic residues" evidence="12">
    <location>
        <begin position="105"/>
        <end position="130"/>
    </location>
</feature>
<dbReference type="FunFam" id="2.10.110.10:FF:000009">
    <property type="entry name" value="Paxillin isoform 1"/>
    <property type="match status" value="1"/>
</dbReference>
<evidence type="ECO:0000256" key="4">
    <source>
        <dbReference type="ARBA" id="ARBA00022553"/>
    </source>
</evidence>
<dbReference type="GO" id="GO:0005925">
    <property type="term" value="C:focal adhesion"/>
    <property type="evidence" value="ECO:0007669"/>
    <property type="project" value="UniProtKB-SubCell"/>
</dbReference>
<keyword evidence="9 11" id="KW-0440">LIM domain</keyword>
<dbReference type="FunFam" id="2.10.110.10:FF:000008">
    <property type="entry name" value="Paxillin isoform 1"/>
    <property type="match status" value="1"/>
</dbReference>
<keyword evidence="5 11" id="KW-0479">Metal-binding</keyword>
<feature type="region of interest" description="Disordered" evidence="12">
    <location>
        <begin position="89"/>
        <end position="153"/>
    </location>
</feature>
<dbReference type="Pfam" id="PF00412">
    <property type="entry name" value="LIM"/>
    <property type="match status" value="4"/>
</dbReference>
<keyword evidence="8" id="KW-0965">Cell junction</keyword>
<feature type="non-terminal residue" evidence="14">
    <location>
        <position position="413"/>
    </location>
</feature>
<evidence type="ECO:0000256" key="7">
    <source>
        <dbReference type="ARBA" id="ARBA00022833"/>
    </source>
</evidence>
<dbReference type="FunFam" id="2.10.110.10:FF:000018">
    <property type="entry name" value="Paxillin isoform 1"/>
    <property type="match status" value="1"/>
</dbReference>
<evidence type="ECO:0000256" key="3">
    <source>
        <dbReference type="ARBA" id="ARBA00022490"/>
    </source>
</evidence>
<comment type="subcellular location">
    <subcellularLocation>
        <location evidence="2">Cell junction</location>
        <location evidence="2">Focal adhesion</location>
    </subcellularLocation>
    <subcellularLocation>
        <location evidence="1">Cytoplasm</location>
        <location evidence="1">Cytoskeleton</location>
    </subcellularLocation>
</comment>
<protein>
    <submittedName>
        <fullName evidence="14">PAXI protein</fullName>
    </submittedName>
</protein>
<dbReference type="GO" id="GO:0043542">
    <property type="term" value="P:endothelial cell migration"/>
    <property type="evidence" value="ECO:0007669"/>
    <property type="project" value="TreeGrafter"/>
</dbReference>
<dbReference type="SUPFAM" id="SSF57716">
    <property type="entry name" value="Glucocorticoid receptor-like (DNA-binding domain)"/>
    <property type="match status" value="5"/>
</dbReference>
<keyword evidence="6" id="KW-0677">Repeat</keyword>
<evidence type="ECO:0000256" key="12">
    <source>
        <dbReference type="SAM" id="MobiDB-lite"/>
    </source>
</evidence>
<dbReference type="InterPro" id="IPR047075">
    <property type="entry name" value="Paxillin_TGFB1I1_LIM_dom1"/>
</dbReference>
<dbReference type="EMBL" id="JAAWVO010061761">
    <property type="protein sequence ID" value="MBN3322854.1"/>
    <property type="molecule type" value="Genomic_DNA"/>
</dbReference>
<feature type="compositionally biased region" description="Polar residues" evidence="12">
    <location>
        <begin position="10"/>
        <end position="26"/>
    </location>
</feature>
<keyword evidence="7 11" id="KW-0862">Zinc</keyword>
<evidence type="ECO:0000259" key="13">
    <source>
        <dbReference type="PROSITE" id="PS50023"/>
    </source>
</evidence>
<feature type="non-terminal residue" evidence="14">
    <location>
        <position position="1"/>
    </location>
</feature>
<dbReference type="CDD" id="cd09412">
    <property type="entry name" value="LIM4_Leupaxin"/>
    <property type="match status" value="1"/>
</dbReference>
<proteinExistence type="predicted"/>
<evidence type="ECO:0000313" key="15">
    <source>
        <dbReference type="Proteomes" id="UP000736164"/>
    </source>
</evidence>
<keyword evidence="4" id="KW-0597">Phosphoprotein</keyword>
<comment type="caution">
    <text evidence="14">The sequence shown here is derived from an EMBL/GenBank/DDBJ whole genome shotgun (WGS) entry which is preliminary data.</text>
</comment>
<feature type="compositionally biased region" description="Low complexity" evidence="12">
    <location>
        <begin position="131"/>
        <end position="143"/>
    </location>
</feature>
<dbReference type="PROSITE" id="PS50023">
    <property type="entry name" value="LIM_DOMAIN_2"/>
    <property type="match status" value="4"/>
</dbReference>
<keyword evidence="3" id="KW-0963">Cytoplasm</keyword>
<name>A0A8J7P2Q4_ATRSP</name>
<dbReference type="AlphaFoldDB" id="A0A8J7P2Q4"/>
<dbReference type="SMART" id="SM00132">
    <property type="entry name" value="LIM"/>
    <property type="match status" value="4"/>
</dbReference>
<organism evidence="14 15">
    <name type="scientific">Atractosteus spatula</name>
    <name type="common">Alligator gar</name>
    <name type="synonym">Lepisosteus spatula</name>
    <dbReference type="NCBI Taxonomy" id="7917"/>
    <lineage>
        <taxon>Eukaryota</taxon>
        <taxon>Metazoa</taxon>
        <taxon>Chordata</taxon>
        <taxon>Craniata</taxon>
        <taxon>Vertebrata</taxon>
        <taxon>Euteleostomi</taxon>
        <taxon>Actinopterygii</taxon>
        <taxon>Neopterygii</taxon>
        <taxon>Holostei</taxon>
        <taxon>Semionotiformes</taxon>
        <taxon>Lepisosteidae</taxon>
        <taxon>Atractosteus</taxon>
    </lineage>
</organism>
<dbReference type="GO" id="GO:0005856">
    <property type="term" value="C:cytoskeleton"/>
    <property type="evidence" value="ECO:0007669"/>
    <property type="project" value="UniProtKB-SubCell"/>
</dbReference>
<feature type="domain" description="LIM zinc-binding" evidence="13">
    <location>
        <begin position="295"/>
        <end position="354"/>
    </location>
</feature>
<dbReference type="InterPro" id="IPR001781">
    <property type="entry name" value="Znf_LIM"/>
</dbReference>
<dbReference type="Proteomes" id="UP000736164">
    <property type="component" value="Unassembled WGS sequence"/>
</dbReference>
<dbReference type="GO" id="GO:0046872">
    <property type="term" value="F:metal ion binding"/>
    <property type="evidence" value="ECO:0007669"/>
    <property type="project" value="UniProtKB-KW"/>
</dbReference>
<dbReference type="GO" id="GO:0034446">
    <property type="term" value="P:substrate adhesion-dependent cell spreading"/>
    <property type="evidence" value="ECO:0007669"/>
    <property type="project" value="TreeGrafter"/>
</dbReference>
<dbReference type="PROSITE" id="PS00478">
    <property type="entry name" value="LIM_DOMAIN_1"/>
    <property type="match status" value="3"/>
</dbReference>
<dbReference type="FunFam" id="2.10.110.10:FF:000012">
    <property type="entry name" value="Paxillin isoform 1"/>
    <property type="match status" value="1"/>
</dbReference>
<keyword evidence="15" id="KW-1185">Reference proteome</keyword>
<dbReference type="PANTHER" id="PTHR24216:SF11">
    <property type="entry name" value="PAXILLIN"/>
    <property type="match status" value="1"/>
</dbReference>
<evidence type="ECO:0000256" key="6">
    <source>
        <dbReference type="ARBA" id="ARBA00022737"/>
    </source>
</evidence>
<dbReference type="GO" id="GO:0007179">
    <property type="term" value="P:transforming growth factor beta receptor signaling pathway"/>
    <property type="evidence" value="ECO:0007669"/>
    <property type="project" value="TreeGrafter"/>
</dbReference>
<keyword evidence="10" id="KW-0206">Cytoskeleton</keyword>
<gene>
    <name evidence="14" type="primary">Pxn_0</name>
    <name evidence="14" type="ORF">GTO95_0002796</name>
</gene>
<dbReference type="CDD" id="cd09336">
    <property type="entry name" value="LIM1_Paxillin_like"/>
    <property type="match status" value="1"/>
</dbReference>
<evidence type="ECO:0000256" key="9">
    <source>
        <dbReference type="ARBA" id="ARBA00023038"/>
    </source>
</evidence>
<feature type="domain" description="LIM zinc-binding" evidence="13">
    <location>
        <begin position="237"/>
        <end position="294"/>
    </location>
</feature>
<sequence length="413" mass="45170">VDVLLEELAVSSSQSSEGQDNTSSRGSRGDNWVQPVYTTKLPAKPAQEIESEHVYSEVPHPEEACLLSPGSATRELDAIMSGLLELDLGLPDRSPSSVPPVLAKRGKEKEKEPEKKDKAMHSPAEPETKTTGKTPNKTPTKTAQHPPGAEGASIDHLLGVLSSDMEKMGVHTAAKGHCAACGKCIVGKVITAMGMTWHPEHFVCCVCKEELGVSCGFFERDGKPYCETDYQNIFAPRCAYCSGAILQNILTALDRSWHPEHFFCTACGQVFGSEGFLEREGKPFCHTDFYRLFAPKCSGCGDPVRENYLSAANGTWHPECFVCADCLSPFQDGCFMELDGRPLCTLHFHARQGTLCGGCEKPISGRCIAALGRKFHPDHFVCAFCLRQLSQGVFKEREGKPYCTGCHERLFLS</sequence>
<evidence type="ECO:0000256" key="8">
    <source>
        <dbReference type="ARBA" id="ARBA00022949"/>
    </source>
</evidence>
<feature type="region of interest" description="Disordered" evidence="12">
    <location>
        <begin position="8"/>
        <end position="56"/>
    </location>
</feature>
<evidence type="ECO:0000313" key="14">
    <source>
        <dbReference type="EMBL" id="MBN3322854.1"/>
    </source>
</evidence>
<evidence type="ECO:0000256" key="5">
    <source>
        <dbReference type="ARBA" id="ARBA00022723"/>
    </source>
</evidence>
<dbReference type="CDD" id="cd09410">
    <property type="entry name" value="LIM3_Leupaxin"/>
    <property type="match status" value="1"/>
</dbReference>
<dbReference type="Gene3D" id="2.10.110.10">
    <property type="entry name" value="Cysteine Rich Protein"/>
    <property type="match status" value="4"/>
</dbReference>
<feature type="domain" description="LIM zinc-binding" evidence="13">
    <location>
        <begin position="355"/>
        <end position="413"/>
    </location>
</feature>
<dbReference type="PANTHER" id="PTHR24216">
    <property type="entry name" value="PAXILLIN-RELATED"/>
    <property type="match status" value="1"/>
</dbReference>
<evidence type="ECO:0000256" key="1">
    <source>
        <dbReference type="ARBA" id="ARBA00004245"/>
    </source>
</evidence>
<evidence type="ECO:0000256" key="2">
    <source>
        <dbReference type="ARBA" id="ARBA00004246"/>
    </source>
</evidence>
<reference evidence="14" key="1">
    <citation type="journal article" date="2021" name="Cell">
        <title>Tracing the genetic footprints of vertebrate landing in non-teleost ray-finned fishes.</title>
        <authorList>
            <person name="Bi X."/>
            <person name="Wang K."/>
            <person name="Yang L."/>
            <person name="Pan H."/>
            <person name="Jiang H."/>
            <person name="Wei Q."/>
            <person name="Fang M."/>
            <person name="Yu H."/>
            <person name="Zhu C."/>
            <person name="Cai Y."/>
            <person name="He Y."/>
            <person name="Gan X."/>
            <person name="Zeng H."/>
            <person name="Yu D."/>
            <person name="Zhu Y."/>
            <person name="Jiang H."/>
            <person name="Qiu Q."/>
            <person name="Yang H."/>
            <person name="Zhang Y.E."/>
            <person name="Wang W."/>
            <person name="Zhu M."/>
            <person name="He S."/>
            <person name="Zhang G."/>
        </authorList>
    </citation>
    <scope>NUCLEOTIDE SEQUENCE</scope>
    <source>
        <strain evidence="14">Allg_001</strain>
    </source>
</reference>
<evidence type="ECO:0000256" key="11">
    <source>
        <dbReference type="PROSITE-ProRule" id="PRU00125"/>
    </source>
</evidence>
<evidence type="ECO:0000256" key="10">
    <source>
        <dbReference type="ARBA" id="ARBA00023212"/>
    </source>
</evidence>
<feature type="domain" description="LIM zinc-binding" evidence="13">
    <location>
        <begin position="176"/>
        <end position="236"/>
    </location>
</feature>